<name>A0AAQ3NY85_VIGMU</name>
<sequence length="163" mass="19248">MQRLQQQRRRPRLKPRRLHAPLLLPPQRVVRHRRQPLQQLLHRVPPPLRQSFPLLPLPPPPLQFRCHLPPHPLRQHPVKRLPPACPHGRRRVEALLRKQNHLSVPRRKPRPAHRGWRRQPQNPIVNSVIHWAIKSAVQETNRTGFIATTTLWDWTGPCDSLGK</sequence>
<evidence type="ECO:0000313" key="2">
    <source>
        <dbReference type="Proteomes" id="UP001374535"/>
    </source>
</evidence>
<accession>A0AAQ3NY85</accession>
<dbReference type="EMBL" id="CP144698">
    <property type="protein sequence ID" value="WVZ17878.1"/>
    <property type="molecule type" value="Genomic_DNA"/>
</dbReference>
<keyword evidence="2" id="KW-1185">Reference proteome</keyword>
<protein>
    <submittedName>
        <fullName evidence="1">Uncharacterized protein</fullName>
    </submittedName>
</protein>
<organism evidence="1 2">
    <name type="scientific">Vigna mungo</name>
    <name type="common">Black gram</name>
    <name type="synonym">Phaseolus mungo</name>
    <dbReference type="NCBI Taxonomy" id="3915"/>
    <lineage>
        <taxon>Eukaryota</taxon>
        <taxon>Viridiplantae</taxon>
        <taxon>Streptophyta</taxon>
        <taxon>Embryophyta</taxon>
        <taxon>Tracheophyta</taxon>
        <taxon>Spermatophyta</taxon>
        <taxon>Magnoliopsida</taxon>
        <taxon>eudicotyledons</taxon>
        <taxon>Gunneridae</taxon>
        <taxon>Pentapetalae</taxon>
        <taxon>rosids</taxon>
        <taxon>fabids</taxon>
        <taxon>Fabales</taxon>
        <taxon>Fabaceae</taxon>
        <taxon>Papilionoideae</taxon>
        <taxon>50 kb inversion clade</taxon>
        <taxon>NPAAA clade</taxon>
        <taxon>indigoferoid/millettioid clade</taxon>
        <taxon>Phaseoleae</taxon>
        <taxon>Vigna</taxon>
    </lineage>
</organism>
<gene>
    <name evidence="1" type="ORF">V8G54_010860</name>
</gene>
<proteinExistence type="predicted"/>
<dbReference type="Proteomes" id="UP001374535">
    <property type="component" value="Chromosome 3"/>
</dbReference>
<dbReference type="AlphaFoldDB" id="A0AAQ3NY85"/>
<reference evidence="1 2" key="1">
    <citation type="journal article" date="2023" name="Life. Sci Alliance">
        <title>Evolutionary insights into 3D genome organization and epigenetic landscape of Vigna mungo.</title>
        <authorList>
            <person name="Junaid A."/>
            <person name="Singh B."/>
            <person name="Bhatia S."/>
        </authorList>
    </citation>
    <scope>NUCLEOTIDE SEQUENCE [LARGE SCALE GENOMIC DNA]</scope>
    <source>
        <strain evidence="1">Urdbean</strain>
    </source>
</reference>
<evidence type="ECO:0000313" key="1">
    <source>
        <dbReference type="EMBL" id="WVZ17878.1"/>
    </source>
</evidence>